<dbReference type="GO" id="GO:0005524">
    <property type="term" value="F:ATP binding"/>
    <property type="evidence" value="ECO:0007669"/>
    <property type="project" value="UniProtKB-KW"/>
</dbReference>
<dbReference type="EMBL" id="UOFL01000216">
    <property type="protein sequence ID" value="VAW81286.1"/>
    <property type="molecule type" value="Genomic_DNA"/>
</dbReference>
<keyword evidence="9" id="KW-0067">ATP-binding</keyword>
<dbReference type="GO" id="GO:0006450">
    <property type="term" value="P:regulation of translational fidelity"/>
    <property type="evidence" value="ECO:0007669"/>
    <property type="project" value="TreeGrafter"/>
</dbReference>
<evidence type="ECO:0000256" key="2">
    <source>
        <dbReference type="ARBA" id="ARBA00007663"/>
    </source>
</evidence>
<evidence type="ECO:0000256" key="1">
    <source>
        <dbReference type="ARBA" id="ARBA00004496"/>
    </source>
</evidence>
<keyword evidence="5 12" id="KW-0808">Transferase</keyword>
<protein>
    <recommendedName>
        <fullName evidence="3">L-threonylcarbamoyladenylate synthase</fullName>
        <ecNumber evidence="3">2.7.7.87</ecNumber>
    </recommendedName>
</protein>
<dbReference type="InterPro" id="IPR050156">
    <property type="entry name" value="TC-AMP_synthase_SUA5"/>
</dbReference>
<keyword evidence="6" id="KW-0819">tRNA processing</keyword>
<dbReference type="EC" id="2.7.7.87" evidence="3"/>
<evidence type="ECO:0000313" key="12">
    <source>
        <dbReference type="EMBL" id="VAW81286.1"/>
    </source>
</evidence>
<evidence type="ECO:0000256" key="10">
    <source>
        <dbReference type="ARBA" id="ARBA00048366"/>
    </source>
</evidence>
<feature type="domain" description="YrdC-like" evidence="11">
    <location>
        <begin position="3"/>
        <end position="183"/>
    </location>
</feature>
<dbReference type="InterPro" id="IPR023535">
    <property type="entry name" value="TC-AMP_synthase"/>
</dbReference>
<dbReference type="PANTHER" id="PTHR17490">
    <property type="entry name" value="SUA5"/>
    <property type="match status" value="1"/>
</dbReference>
<keyword evidence="8" id="KW-0547">Nucleotide-binding</keyword>
<reference evidence="12" key="1">
    <citation type="submission" date="2018-06" db="EMBL/GenBank/DDBJ databases">
        <authorList>
            <person name="Zhirakovskaya E."/>
        </authorList>
    </citation>
    <scope>NUCLEOTIDE SEQUENCE</scope>
</reference>
<dbReference type="GO" id="GO:0005737">
    <property type="term" value="C:cytoplasm"/>
    <property type="evidence" value="ECO:0007669"/>
    <property type="project" value="UniProtKB-SubCell"/>
</dbReference>
<dbReference type="Gene3D" id="3.90.870.10">
    <property type="entry name" value="DHBP synthase"/>
    <property type="match status" value="1"/>
</dbReference>
<dbReference type="AlphaFoldDB" id="A0A3B0ZKN9"/>
<dbReference type="Pfam" id="PF01300">
    <property type="entry name" value="Sua5_yciO_yrdC"/>
    <property type="match status" value="1"/>
</dbReference>
<comment type="subcellular location">
    <subcellularLocation>
        <location evidence="1">Cytoplasm</location>
    </subcellularLocation>
</comment>
<dbReference type="InterPro" id="IPR006070">
    <property type="entry name" value="Sua5-like_dom"/>
</dbReference>
<evidence type="ECO:0000256" key="5">
    <source>
        <dbReference type="ARBA" id="ARBA00022679"/>
    </source>
</evidence>
<evidence type="ECO:0000256" key="8">
    <source>
        <dbReference type="ARBA" id="ARBA00022741"/>
    </source>
</evidence>
<dbReference type="PROSITE" id="PS51163">
    <property type="entry name" value="YRDC"/>
    <property type="match status" value="1"/>
</dbReference>
<dbReference type="SUPFAM" id="SSF55821">
    <property type="entry name" value="YrdC/RibB"/>
    <property type="match status" value="1"/>
</dbReference>
<evidence type="ECO:0000256" key="3">
    <source>
        <dbReference type="ARBA" id="ARBA00012584"/>
    </source>
</evidence>
<sequence>MHSFQLKHASRLIRQGAVVACPTEAVYGLSCHPLLPEAVTKILTLKQRSIDKGLILIASEVSQLVPYVADPTVFSQKNISASWPGATSWLVPANPDTPHYLTGRYSTIAVRVTDHPTMAELCQQCGHALVSTSANISGRLPATNALKIRKIFGSSLDWILHAETGHNTQVSQIYDMSGTLVRG</sequence>
<dbReference type="InterPro" id="IPR017945">
    <property type="entry name" value="DHBP_synth_RibB-like_a/b_dom"/>
</dbReference>
<comment type="catalytic activity">
    <reaction evidence="10">
        <text>L-threonine + hydrogencarbonate + ATP = L-threonylcarbamoyladenylate + diphosphate + H2O</text>
        <dbReference type="Rhea" id="RHEA:36407"/>
        <dbReference type="ChEBI" id="CHEBI:15377"/>
        <dbReference type="ChEBI" id="CHEBI:17544"/>
        <dbReference type="ChEBI" id="CHEBI:30616"/>
        <dbReference type="ChEBI" id="CHEBI:33019"/>
        <dbReference type="ChEBI" id="CHEBI:57926"/>
        <dbReference type="ChEBI" id="CHEBI:73682"/>
        <dbReference type="EC" id="2.7.7.87"/>
    </reaction>
</comment>
<evidence type="ECO:0000256" key="7">
    <source>
        <dbReference type="ARBA" id="ARBA00022695"/>
    </source>
</evidence>
<evidence type="ECO:0000256" key="6">
    <source>
        <dbReference type="ARBA" id="ARBA00022694"/>
    </source>
</evidence>
<accession>A0A3B0ZKN9</accession>
<dbReference type="GO" id="GO:0000049">
    <property type="term" value="F:tRNA binding"/>
    <property type="evidence" value="ECO:0007669"/>
    <property type="project" value="TreeGrafter"/>
</dbReference>
<keyword evidence="4" id="KW-0963">Cytoplasm</keyword>
<dbReference type="PANTHER" id="PTHR17490:SF18">
    <property type="entry name" value="THREONYLCARBAMOYL-AMP SYNTHASE"/>
    <property type="match status" value="1"/>
</dbReference>
<dbReference type="HAMAP" id="MF_01852">
    <property type="entry name" value="TsaC"/>
    <property type="match status" value="1"/>
</dbReference>
<evidence type="ECO:0000256" key="4">
    <source>
        <dbReference type="ARBA" id="ARBA00022490"/>
    </source>
</evidence>
<dbReference type="GO" id="GO:0061710">
    <property type="term" value="F:L-threonylcarbamoyladenylate synthase"/>
    <property type="evidence" value="ECO:0007669"/>
    <property type="project" value="UniProtKB-EC"/>
</dbReference>
<proteinExistence type="inferred from homology"/>
<dbReference type="GO" id="GO:0003725">
    <property type="term" value="F:double-stranded RNA binding"/>
    <property type="evidence" value="ECO:0007669"/>
    <property type="project" value="InterPro"/>
</dbReference>
<evidence type="ECO:0000259" key="11">
    <source>
        <dbReference type="PROSITE" id="PS51163"/>
    </source>
</evidence>
<comment type="similarity">
    <text evidence="2">Belongs to the SUA5 family.</text>
</comment>
<name>A0A3B0ZKN9_9ZZZZ</name>
<evidence type="ECO:0000256" key="9">
    <source>
        <dbReference type="ARBA" id="ARBA00022840"/>
    </source>
</evidence>
<keyword evidence="7 12" id="KW-0548">Nucleotidyltransferase</keyword>
<gene>
    <name evidence="12" type="ORF">MNBD_GAMMA12-1496</name>
</gene>
<organism evidence="12">
    <name type="scientific">hydrothermal vent metagenome</name>
    <dbReference type="NCBI Taxonomy" id="652676"/>
    <lineage>
        <taxon>unclassified sequences</taxon>
        <taxon>metagenomes</taxon>
        <taxon>ecological metagenomes</taxon>
    </lineage>
</organism>
<dbReference type="GO" id="GO:0002949">
    <property type="term" value="P:tRNA threonylcarbamoyladenosine modification"/>
    <property type="evidence" value="ECO:0007669"/>
    <property type="project" value="InterPro"/>
</dbReference>